<dbReference type="InterPro" id="IPR050640">
    <property type="entry name" value="Bact_2-comp_sensor_kinase"/>
</dbReference>
<dbReference type="InterPro" id="IPR036890">
    <property type="entry name" value="HATPase_C_sf"/>
</dbReference>
<sequence>MRAIFFVILSCFLVIAPKSYSNSLDNLSDSLHHVIQTQTSHHQMDALLSSVRKHKNKLGKDYIPLLMQYAQRARQIKYSKGEMKSYDFIGLEYRYRENFDTAYLYHNKSLEMAIKQKDSTQLFYNYNNLGQVFRKQDITAVAIDYFHKALEISNAVGNLRSSSYTMNTLGTTHIMQKDYDRAMNYFRQSSEIAKQRNDMRTLAYNYGSMGEVFLIEEEVDSAMYYFKTSRDLLIETGSDKGMGVAEHLIGKAYLVKEDYKNAKQQFELALTYHQQGEDIRYQAYCNGYLGKIAIAEKKYEAAHVYLNLAITQAIKVNSLSNIMKAYTWYAELYKRLNKWEDAYKALEKSHIYADRILNEKSNKTIQALEIGFETKQKEQKIELLAAENQIKNQRLRVGFILLAVLLILIVLITYISNILRKQAILKQNNLRQQVLRVQMNPHFIFNVLGSIQNYMLGNEPQKASHYLSQFASLTRATLEYSTEDTITLSDEINMLKNYMELEQMRTPAKFKFEIIYDQDLETDFIQVPPMLVQPFIENAIKHGFKNIDYTGKLSITISDKEEFVEFVIEDNGTGIKEKSNNKKNHRSMAMEIFKKRRKLIQQKHKKDFKFEVLNLNDINTTLSGVKICIHIPILNDD</sequence>
<dbReference type="Pfam" id="PF13424">
    <property type="entry name" value="TPR_12"/>
    <property type="match status" value="1"/>
</dbReference>
<protein>
    <submittedName>
        <fullName evidence="4">Tetratricopeptide repeat-containing protein</fullName>
    </submittedName>
</protein>
<accession>A0A521EA35</accession>
<keyword evidence="2" id="KW-0472">Membrane</keyword>
<dbReference type="PANTHER" id="PTHR34220">
    <property type="entry name" value="SENSOR HISTIDINE KINASE YPDA"/>
    <property type="match status" value="1"/>
</dbReference>
<dbReference type="Proteomes" id="UP000319040">
    <property type="component" value="Unassembled WGS sequence"/>
</dbReference>
<evidence type="ECO:0000256" key="1">
    <source>
        <dbReference type="PROSITE-ProRule" id="PRU00339"/>
    </source>
</evidence>
<dbReference type="Pfam" id="PF06580">
    <property type="entry name" value="His_kinase"/>
    <property type="match status" value="1"/>
</dbReference>
<dbReference type="EMBL" id="FXTB01000008">
    <property type="protein sequence ID" value="SMO80311.1"/>
    <property type="molecule type" value="Genomic_DNA"/>
</dbReference>
<feature type="transmembrane region" description="Helical" evidence="2">
    <location>
        <begin position="397"/>
        <end position="419"/>
    </location>
</feature>
<keyword evidence="2" id="KW-1133">Transmembrane helix</keyword>
<dbReference type="AlphaFoldDB" id="A0A521EA35"/>
<keyword evidence="2" id="KW-0812">Transmembrane</keyword>
<dbReference type="RefSeq" id="WP_142534087.1">
    <property type="nucleotide sequence ID" value="NZ_FXTB01000008.1"/>
</dbReference>
<dbReference type="InterPro" id="IPR011990">
    <property type="entry name" value="TPR-like_helical_dom_sf"/>
</dbReference>
<dbReference type="InterPro" id="IPR010559">
    <property type="entry name" value="Sig_transdc_His_kin_internal"/>
</dbReference>
<evidence type="ECO:0000256" key="2">
    <source>
        <dbReference type="SAM" id="Phobius"/>
    </source>
</evidence>
<dbReference type="GO" id="GO:0016020">
    <property type="term" value="C:membrane"/>
    <property type="evidence" value="ECO:0007669"/>
    <property type="project" value="InterPro"/>
</dbReference>
<gene>
    <name evidence="4" type="ORF">SAMN06265379_10830</name>
</gene>
<proteinExistence type="predicted"/>
<dbReference type="InterPro" id="IPR019734">
    <property type="entry name" value="TPR_rpt"/>
</dbReference>
<evidence type="ECO:0000313" key="4">
    <source>
        <dbReference type="EMBL" id="SMO80311.1"/>
    </source>
</evidence>
<dbReference type="Gene3D" id="3.30.565.10">
    <property type="entry name" value="Histidine kinase-like ATPase, C-terminal domain"/>
    <property type="match status" value="1"/>
</dbReference>
<dbReference type="PROSITE" id="PS50005">
    <property type="entry name" value="TPR"/>
    <property type="match status" value="1"/>
</dbReference>
<keyword evidence="1" id="KW-0802">TPR repeat</keyword>
<keyword evidence="5" id="KW-1185">Reference proteome</keyword>
<dbReference type="SUPFAM" id="SSF55874">
    <property type="entry name" value="ATPase domain of HSP90 chaperone/DNA topoisomerase II/histidine kinase"/>
    <property type="match status" value="1"/>
</dbReference>
<dbReference type="GO" id="GO:0000155">
    <property type="term" value="F:phosphorelay sensor kinase activity"/>
    <property type="evidence" value="ECO:0007669"/>
    <property type="project" value="InterPro"/>
</dbReference>
<organism evidence="4 5">
    <name type="scientific">Saccharicrinis carchari</name>
    <dbReference type="NCBI Taxonomy" id="1168039"/>
    <lineage>
        <taxon>Bacteria</taxon>
        <taxon>Pseudomonadati</taxon>
        <taxon>Bacteroidota</taxon>
        <taxon>Bacteroidia</taxon>
        <taxon>Marinilabiliales</taxon>
        <taxon>Marinilabiliaceae</taxon>
        <taxon>Saccharicrinis</taxon>
    </lineage>
</organism>
<feature type="repeat" description="TPR" evidence="1">
    <location>
        <begin position="163"/>
        <end position="196"/>
    </location>
</feature>
<evidence type="ECO:0000313" key="5">
    <source>
        <dbReference type="Proteomes" id="UP000319040"/>
    </source>
</evidence>
<feature type="domain" description="Signal transduction histidine kinase internal region" evidence="3">
    <location>
        <begin position="432"/>
        <end position="509"/>
    </location>
</feature>
<reference evidence="4 5" key="1">
    <citation type="submission" date="2017-05" db="EMBL/GenBank/DDBJ databases">
        <authorList>
            <person name="Varghese N."/>
            <person name="Submissions S."/>
        </authorList>
    </citation>
    <scope>NUCLEOTIDE SEQUENCE [LARGE SCALE GENOMIC DNA]</scope>
    <source>
        <strain evidence="4 5">DSM 27040</strain>
    </source>
</reference>
<dbReference type="Gene3D" id="1.25.40.10">
    <property type="entry name" value="Tetratricopeptide repeat domain"/>
    <property type="match status" value="2"/>
</dbReference>
<dbReference type="OrthoDB" id="9809908at2"/>
<name>A0A521EA35_SACCC</name>
<dbReference type="SUPFAM" id="SSF48452">
    <property type="entry name" value="TPR-like"/>
    <property type="match status" value="2"/>
</dbReference>
<dbReference type="PANTHER" id="PTHR34220:SF7">
    <property type="entry name" value="SENSOR HISTIDINE KINASE YPDA"/>
    <property type="match status" value="1"/>
</dbReference>
<evidence type="ECO:0000259" key="3">
    <source>
        <dbReference type="Pfam" id="PF06580"/>
    </source>
</evidence>
<dbReference type="SMART" id="SM00028">
    <property type="entry name" value="TPR"/>
    <property type="match status" value="4"/>
</dbReference>